<organism evidence="1 2">
    <name type="scientific">Racocetra persica</name>
    <dbReference type="NCBI Taxonomy" id="160502"/>
    <lineage>
        <taxon>Eukaryota</taxon>
        <taxon>Fungi</taxon>
        <taxon>Fungi incertae sedis</taxon>
        <taxon>Mucoromycota</taxon>
        <taxon>Glomeromycotina</taxon>
        <taxon>Glomeromycetes</taxon>
        <taxon>Diversisporales</taxon>
        <taxon>Gigasporaceae</taxon>
        <taxon>Racocetra</taxon>
    </lineage>
</organism>
<keyword evidence="2" id="KW-1185">Reference proteome</keyword>
<evidence type="ECO:0000313" key="2">
    <source>
        <dbReference type="Proteomes" id="UP000789920"/>
    </source>
</evidence>
<evidence type="ECO:0000313" key="1">
    <source>
        <dbReference type="EMBL" id="CAG8799534.1"/>
    </source>
</evidence>
<name>A0ACA9RMH8_9GLOM</name>
<feature type="non-terminal residue" evidence="1">
    <location>
        <position position="1"/>
    </location>
</feature>
<proteinExistence type="predicted"/>
<comment type="caution">
    <text evidence="1">The sequence shown here is derived from an EMBL/GenBank/DDBJ whole genome shotgun (WGS) entry which is preliminary data.</text>
</comment>
<accession>A0ACA9RMH8</accession>
<gene>
    <name evidence="1" type="ORF">RPERSI_LOCUS20745</name>
</gene>
<reference evidence="1" key="1">
    <citation type="submission" date="2021-06" db="EMBL/GenBank/DDBJ databases">
        <authorList>
            <person name="Kallberg Y."/>
            <person name="Tangrot J."/>
            <person name="Rosling A."/>
        </authorList>
    </citation>
    <scope>NUCLEOTIDE SEQUENCE</scope>
    <source>
        <strain evidence="1">MA461A</strain>
    </source>
</reference>
<sequence length="103" mass="11817">YLCWKTEKEQNKLTNYIDDILQLIESGKQQFCSGEGGCQRHCGRIGKCVEICNHYSNEQTLKNPLDMHKCSVRIITKVILSEVDTDYPVHLIIEGNHVPQNVI</sequence>
<protein>
    <submittedName>
        <fullName evidence="1">36382_t:CDS:1</fullName>
    </submittedName>
</protein>
<dbReference type="EMBL" id="CAJVQC010059192">
    <property type="protein sequence ID" value="CAG8799534.1"/>
    <property type="molecule type" value="Genomic_DNA"/>
</dbReference>
<dbReference type="Proteomes" id="UP000789920">
    <property type="component" value="Unassembled WGS sequence"/>
</dbReference>